<reference evidence="3" key="1">
    <citation type="submission" date="2023-11" db="EMBL/GenBank/DDBJ databases">
        <authorList>
            <person name="De Vega J J."/>
            <person name="De Vega J J."/>
        </authorList>
    </citation>
    <scope>NUCLEOTIDE SEQUENCE</scope>
</reference>
<gene>
    <name evidence="3" type="ORF">MYCIT1_LOCUS5563</name>
</gene>
<sequence length="179" mass="19784">MISEVFLLLAGHESSLFPSGPVLHPNFAPLLHPGEQQCLESLAVIAWRYRRISAACNRLLGNPSRYVTTVAATLTQFLKSEYQALVVDTEAKVLLRDPDLVASGSFVPLSSIRAIFSPWDAPFAVLIALVEQLENEKTWRPGPLIDLLLTRAHTGVQRISQIMSSLAIAVQRVWRTQLG</sequence>
<feature type="domain" description="Gamma tubulin complex component protein N-terminal" evidence="2">
    <location>
        <begin position="2"/>
        <end position="178"/>
    </location>
</feature>
<dbReference type="GO" id="GO:0005874">
    <property type="term" value="C:microtubule"/>
    <property type="evidence" value="ECO:0007669"/>
    <property type="project" value="UniProtKB-KW"/>
</dbReference>
<dbReference type="Pfam" id="PF17681">
    <property type="entry name" value="GCP_N_terminal"/>
    <property type="match status" value="1"/>
</dbReference>
<evidence type="ECO:0000256" key="1">
    <source>
        <dbReference type="ARBA" id="ARBA00022701"/>
    </source>
</evidence>
<name>A0AAD2JW17_9AGAR</name>
<organism evidence="3 4">
    <name type="scientific">Mycena citricolor</name>
    <dbReference type="NCBI Taxonomy" id="2018698"/>
    <lineage>
        <taxon>Eukaryota</taxon>
        <taxon>Fungi</taxon>
        <taxon>Dikarya</taxon>
        <taxon>Basidiomycota</taxon>
        <taxon>Agaricomycotina</taxon>
        <taxon>Agaricomycetes</taxon>
        <taxon>Agaricomycetidae</taxon>
        <taxon>Agaricales</taxon>
        <taxon>Marasmiineae</taxon>
        <taxon>Mycenaceae</taxon>
        <taxon>Mycena</taxon>
    </lineage>
</organism>
<proteinExistence type="predicted"/>
<dbReference type="Proteomes" id="UP001295794">
    <property type="component" value="Unassembled WGS sequence"/>
</dbReference>
<evidence type="ECO:0000259" key="2">
    <source>
        <dbReference type="Pfam" id="PF17681"/>
    </source>
</evidence>
<dbReference type="AlphaFoldDB" id="A0AAD2JW17"/>
<evidence type="ECO:0000313" key="4">
    <source>
        <dbReference type="Proteomes" id="UP001295794"/>
    </source>
</evidence>
<keyword evidence="1" id="KW-0493">Microtubule</keyword>
<comment type="caution">
    <text evidence="3">The sequence shown here is derived from an EMBL/GenBank/DDBJ whole genome shotgun (WGS) entry which is preliminary data.</text>
</comment>
<dbReference type="InterPro" id="IPR041470">
    <property type="entry name" value="GCP_N"/>
</dbReference>
<keyword evidence="4" id="KW-1185">Reference proteome</keyword>
<protein>
    <recommendedName>
        <fullName evidence="2">Gamma tubulin complex component protein N-terminal domain-containing protein</fullName>
    </recommendedName>
</protein>
<evidence type="ECO:0000313" key="3">
    <source>
        <dbReference type="EMBL" id="CAK5264955.1"/>
    </source>
</evidence>
<feature type="non-terminal residue" evidence="3">
    <location>
        <position position="179"/>
    </location>
</feature>
<accession>A0AAD2JW17</accession>
<dbReference type="EMBL" id="CAVNYO010000077">
    <property type="protein sequence ID" value="CAK5264955.1"/>
    <property type="molecule type" value="Genomic_DNA"/>
</dbReference>